<organism evidence="8 9">
    <name type="scientific">Bythopirellula goksoeyrii</name>
    <dbReference type="NCBI Taxonomy" id="1400387"/>
    <lineage>
        <taxon>Bacteria</taxon>
        <taxon>Pseudomonadati</taxon>
        <taxon>Planctomycetota</taxon>
        <taxon>Planctomycetia</taxon>
        <taxon>Pirellulales</taxon>
        <taxon>Lacipirellulaceae</taxon>
        <taxon>Bythopirellula</taxon>
    </lineage>
</organism>
<dbReference type="AlphaFoldDB" id="A0A5B9Q6S5"/>
<dbReference type="PANTHER" id="PTHR43133:SF8">
    <property type="entry name" value="RNA POLYMERASE SIGMA FACTOR HI_1459-RELATED"/>
    <property type="match status" value="1"/>
</dbReference>
<dbReference type="Gene3D" id="1.10.1740.10">
    <property type="match status" value="1"/>
</dbReference>
<dbReference type="KEGG" id="bgok:Pr1d_03930"/>
<keyword evidence="9" id="KW-1185">Reference proteome</keyword>
<evidence type="ECO:0000256" key="5">
    <source>
        <dbReference type="ARBA" id="ARBA00023163"/>
    </source>
</evidence>
<accession>A0A5B9Q6S5</accession>
<evidence type="ECO:0000256" key="1">
    <source>
        <dbReference type="ARBA" id="ARBA00010641"/>
    </source>
</evidence>
<dbReference type="InterPro" id="IPR013325">
    <property type="entry name" value="RNA_pol_sigma_r2"/>
</dbReference>
<keyword evidence="4" id="KW-0238">DNA-binding</keyword>
<dbReference type="GO" id="GO:0016987">
    <property type="term" value="F:sigma factor activity"/>
    <property type="evidence" value="ECO:0007669"/>
    <property type="project" value="UniProtKB-KW"/>
</dbReference>
<keyword evidence="2" id="KW-0805">Transcription regulation</keyword>
<dbReference type="PANTHER" id="PTHR43133">
    <property type="entry name" value="RNA POLYMERASE ECF-TYPE SIGMA FACTO"/>
    <property type="match status" value="1"/>
</dbReference>
<dbReference type="Pfam" id="PF08281">
    <property type="entry name" value="Sigma70_r4_2"/>
    <property type="match status" value="1"/>
</dbReference>
<evidence type="ECO:0000256" key="4">
    <source>
        <dbReference type="ARBA" id="ARBA00023125"/>
    </source>
</evidence>
<dbReference type="SUPFAM" id="SSF88946">
    <property type="entry name" value="Sigma2 domain of RNA polymerase sigma factors"/>
    <property type="match status" value="1"/>
</dbReference>
<dbReference type="GO" id="GO:0003677">
    <property type="term" value="F:DNA binding"/>
    <property type="evidence" value="ECO:0007669"/>
    <property type="project" value="UniProtKB-KW"/>
</dbReference>
<evidence type="ECO:0000313" key="8">
    <source>
        <dbReference type="EMBL" id="QEG33132.1"/>
    </source>
</evidence>
<evidence type="ECO:0000313" key="9">
    <source>
        <dbReference type="Proteomes" id="UP000323917"/>
    </source>
</evidence>
<gene>
    <name evidence="8" type="primary">sigW_1</name>
    <name evidence="8" type="ORF">Pr1d_03930</name>
</gene>
<protein>
    <submittedName>
        <fullName evidence="8">ECF RNA polymerase sigma factor SigW</fullName>
    </submittedName>
</protein>
<dbReference type="InterPro" id="IPR036388">
    <property type="entry name" value="WH-like_DNA-bd_sf"/>
</dbReference>
<dbReference type="Proteomes" id="UP000323917">
    <property type="component" value="Chromosome"/>
</dbReference>
<dbReference type="InterPro" id="IPR013249">
    <property type="entry name" value="RNA_pol_sigma70_r4_t2"/>
</dbReference>
<dbReference type="InterPro" id="IPR013324">
    <property type="entry name" value="RNA_pol_sigma_r3/r4-like"/>
</dbReference>
<reference evidence="8 9" key="1">
    <citation type="submission" date="2019-08" db="EMBL/GenBank/DDBJ databases">
        <title>Deep-cultivation of Planctomycetes and their phenomic and genomic characterization uncovers novel biology.</title>
        <authorList>
            <person name="Wiegand S."/>
            <person name="Jogler M."/>
            <person name="Boedeker C."/>
            <person name="Pinto D."/>
            <person name="Vollmers J."/>
            <person name="Rivas-Marin E."/>
            <person name="Kohn T."/>
            <person name="Peeters S.H."/>
            <person name="Heuer A."/>
            <person name="Rast P."/>
            <person name="Oberbeckmann S."/>
            <person name="Bunk B."/>
            <person name="Jeske O."/>
            <person name="Meyerdierks A."/>
            <person name="Storesund J.E."/>
            <person name="Kallscheuer N."/>
            <person name="Luecker S."/>
            <person name="Lage O.M."/>
            <person name="Pohl T."/>
            <person name="Merkel B.J."/>
            <person name="Hornburger P."/>
            <person name="Mueller R.-W."/>
            <person name="Bruemmer F."/>
            <person name="Labrenz M."/>
            <person name="Spormann A.M."/>
            <person name="Op den Camp H."/>
            <person name="Overmann J."/>
            <person name="Amann R."/>
            <person name="Jetten M.S.M."/>
            <person name="Mascher T."/>
            <person name="Medema M.H."/>
            <person name="Devos D.P."/>
            <person name="Kaster A.-K."/>
            <person name="Ovreas L."/>
            <person name="Rohde M."/>
            <person name="Galperin M.Y."/>
            <person name="Jogler C."/>
        </authorList>
    </citation>
    <scope>NUCLEOTIDE SEQUENCE [LARGE SCALE GENOMIC DNA]</scope>
    <source>
        <strain evidence="8 9">Pr1d</strain>
    </source>
</reference>
<sequence>MEETRQTVAVEQEKSCPTSVDPTEWVDLYGDLLMSYAVARLRKQDLAEDMVQETFLAAWKRRQEFEQRSKFSTWLIAILRNKIADHFRAAGRELHSNEDSDELPGELFTKSGKWSRQLTPWNAAPDQVAEDREFWSVFADCLAEMPAHLSYVYRLRELNSTAVKEIGAQLAISVSNVAVRLHRARISLRQCLEEKWFQE</sequence>
<dbReference type="GO" id="GO:0006352">
    <property type="term" value="P:DNA-templated transcription initiation"/>
    <property type="evidence" value="ECO:0007669"/>
    <property type="project" value="InterPro"/>
</dbReference>
<dbReference type="RefSeq" id="WP_148071937.1">
    <property type="nucleotide sequence ID" value="NZ_CP042913.1"/>
</dbReference>
<evidence type="ECO:0000259" key="6">
    <source>
        <dbReference type="Pfam" id="PF04542"/>
    </source>
</evidence>
<dbReference type="InterPro" id="IPR007627">
    <property type="entry name" value="RNA_pol_sigma70_r2"/>
</dbReference>
<feature type="domain" description="RNA polymerase sigma-70 region 2" evidence="6">
    <location>
        <begin position="26"/>
        <end position="92"/>
    </location>
</feature>
<evidence type="ECO:0000256" key="2">
    <source>
        <dbReference type="ARBA" id="ARBA00023015"/>
    </source>
</evidence>
<dbReference type="SUPFAM" id="SSF88659">
    <property type="entry name" value="Sigma3 and sigma4 domains of RNA polymerase sigma factors"/>
    <property type="match status" value="1"/>
</dbReference>
<dbReference type="Pfam" id="PF04542">
    <property type="entry name" value="Sigma70_r2"/>
    <property type="match status" value="1"/>
</dbReference>
<keyword evidence="3" id="KW-0731">Sigma factor</keyword>
<evidence type="ECO:0000259" key="7">
    <source>
        <dbReference type="Pfam" id="PF08281"/>
    </source>
</evidence>
<feature type="domain" description="RNA polymerase sigma factor 70 region 4 type 2" evidence="7">
    <location>
        <begin position="139"/>
        <end position="186"/>
    </location>
</feature>
<dbReference type="InterPro" id="IPR039425">
    <property type="entry name" value="RNA_pol_sigma-70-like"/>
</dbReference>
<dbReference type="EMBL" id="CP042913">
    <property type="protein sequence ID" value="QEG33132.1"/>
    <property type="molecule type" value="Genomic_DNA"/>
</dbReference>
<dbReference type="InterPro" id="IPR014284">
    <property type="entry name" value="RNA_pol_sigma-70_dom"/>
</dbReference>
<dbReference type="Gene3D" id="1.10.10.10">
    <property type="entry name" value="Winged helix-like DNA-binding domain superfamily/Winged helix DNA-binding domain"/>
    <property type="match status" value="1"/>
</dbReference>
<proteinExistence type="inferred from homology"/>
<dbReference type="NCBIfam" id="TIGR02943">
    <property type="entry name" value="Sig70_famx1"/>
    <property type="match status" value="1"/>
</dbReference>
<dbReference type="InterPro" id="IPR014289">
    <property type="entry name" value="RNA_pol_sigma-24-rel"/>
</dbReference>
<name>A0A5B9Q6S5_9BACT</name>
<dbReference type="OrthoDB" id="9803470at2"/>
<keyword evidence="5" id="KW-0804">Transcription</keyword>
<evidence type="ECO:0000256" key="3">
    <source>
        <dbReference type="ARBA" id="ARBA00023082"/>
    </source>
</evidence>
<comment type="similarity">
    <text evidence="1">Belongs to the sigma-70 factor family. ECF subfamily.</text>
</comment>
<dbReference type="NCBIfam" id="TIGR02937">
    <property type="entry name" value="sigma70-ECF"/>
    <property type="match status" value="1"/>
</dbReference>